<dbReference type="FunFam" id="1.10.10.10:FF:000001">
    <property type="entry name" value="LysR family transcriptional regulator"/>
    <property type="match status" value="1"/>
</dbReference>
<comment type="caution">
    <text evidence="6">The sequence shown here is derived from an EMBL/GenBank/DDBJ whole genome shotgun (WGS) entry which is preliminary data.</text>
</comment>
<accession>G2DBN7</accession>
<dbReference type="Pfam" id="PF03466">
    <property type="entry name" value="LysR_substrate"/>
    <property type="match status" value="1"/>
</dbReference>
<dbReference type="GO" id="GO:0003700">
    <property type="term" value="F:DNA-binding transcription factor activity"/>
    <property type="evidence" value="ECO:0007669"/>
    <property type="project" value="InterPro"/>
</dbReference>
<evidence type="ECO:0000259" key="5">
    <source>
        <dbReference type="PROSITE" id="PS50931"/>
    </source>
</evidence>
<evidence type="ECO:0000256" key="2">
    <source>
        <dbReference type="ARBA" id="ARBA00023015"/>
    </source>
</evidence>
<protein>
    <submittedName>
        <fullName evidence="6">RuBisCO operon transcriptional regulator</fullName>
    </submittedName>
</protein>
<dbReference type="Gene3D" id="3.40.190.290">
    <property type="match status" value="1"/>
</dbReference>
<organism evidence="6 7">
    <name type="scientific">endosymbiont of Riftia pachyptila</name>
    <name type="common">vent Ph05</name>
    <dbReference type="NCBI Taxonomy" id="1048808"/>
    <lineage>
        <taxon>Bacteria</taxon>
        <taxon>Pseudomonadati</taxon>
        <taxon>Pseudomonadota</taxon>
        <taxon>Gammaproteobacteria</taxon>
        <taxon>sulfur-oxidizing symbionts</taxon>
    </lineage>
</organism>
<evidence type="ECO:0000256" key="3">
    <source>
        <dbReference type="ARBA" id="ARBA00023125"/>
    </source>
</evidence>
<dbReference type="InterPro" id="IPR036388">
    <property type="entry name" value="WH-like_DNA-bd_sf"/>
</dbReference>
<evidence type="ECO:0000313" key="7">
    <source>
        <dbReference type="Proteomes" id="UP000004491"/>
    </source>
</evidence>
<keyword evidence="3" id="KW-0238">DNA-binding</keyword>
<dbReference type="EMBL" id="AFOC01000020">
    <property type="protein sequence ID" value="EGV51959.1"/>
    <property type="molecule type" value="Genomic_DNA"/>
</dbReference>
<dbReference type="PANTHER" id="PTHR30126:SF5">
    <property type="entry name" value="HTH-TYPE TRANSCRIPTIONAL ACTIVATOR CMPR"/>
    <property type="match status" value="1"/>
</dbReference>
<dbReference type="Proteomes" id="UP000004491">
    <property type="component" value="Unassembled WGS sequence"/>
</dbReference>
<dbReference type="AlphaFoldDB" id="G2DBN7"/>
<dbReference type="InterPro" id="IPR036390">
    <property type="entry name" value="WH_DNA-bd_sf"/>
</dbReference>
<dbReference type="PRINTS" id="PR00039">
    <property type="entry name" value="HTHLYSR"/>
</dbReference>
<name>G2DBN7_9GAMM</name>
<keyword evidence="7" id="KW-1185">Reference proteome</keyword>
<comment type="similarity">
    <text evidence="1">Belongs to the LysR transcriptional regulatory family.</text>
</comment>
<dbReference type="SUPFAM" id="SSF53850">
    <property type="entry name" value="Periplasmic binding protein-like II"/>
    <property type="match status" value="1"/>
</dbReference>
<reference evidence="6" key="1">
    <citation type="journal article" date="2011" name="ISME J.">
        <title>The endosymbionts of the deep-sea tubeworms Riftia pachyptila and Tevnia jerichonana share an identical physiology as revealed by proteogenomic analyses.</title>
        <authorList>
            <person name="Gardebrecht A."/>
            <person name="Markert S."/>
            <person name="Felbeck H."/>
            <person name="Thuermer A."/>
            <person name="Albrecht D."/>
            <person name="Wollherr A."/>
            <person name="Kabisch J."/>
            <person name="Lehmann R."/>
            <person name="Daniel R."/>
            <person name="Liesegang H."/>
            <person name="Hecker M."/>
            <person name="Sievert S.M."/>
            <person name="Schweder T."/>
        </authorList>
    </citation>
    <scope>NUCLEOTIDE SEQUENCE [LARGE SCALE GENOMIC DNA]</scope>
</reference>
<dbReference type="InterPro" id="IPR005119">
    <property type="entry name" value="LysR_subst-bd"/>
</dbReference>
<keyword evidence="4" id="KW-0804">Transcription</keyword>
<evidence type="ECO:0000256" key="4">
    <source>
        <dbReference type="ARBA" id="ARBA00023163"/>
    </source>
</evidence>
<gene>
    <name evidence="6" type="primary">rbcR</name>
    <name evidence="6" type="ORF">Rifp1Sym_at00120</name>
</gene>
<dbReference type="PROSITE" id="PS50931">
    <property type="entry name" value="HTH_LYSR"/>
    <property type="match status" value="1"/>
</dbReference>
<keyword evidence="2" id="KW-0805">Transcription regulation</keyword>
<dbReference type="GO" id="GO:0000976">
    <property type="term" value="F:transcription cis-regulatory region binding"/>
    <property type="evidence" value="ECO:0007669"/>
    <property type="project" value="TreeGrafter"/>
</dbReference>
<feature type="domain" description="HTH lysR-type" evidence="5">
    <location>
        <begin position="19"/>
        <end position="76"/>
    </location>
</feature>
<sequence length="318" mass="35715">MLAGGRAVYLDRSRTMMHLTLRQLKVFQAVAQHLNYTQAARSLHLSQPAVSMQVKQLEESVGLPLFEQMGKKIQLTEAGHEVSQYARTIFQTFEEMEEVLDALKGAETGHLDIAVASTVNYFAPRLLAAFHRHYPGIELRLNVTNRKCLMELLEANETDIVLMGSPPEALDLESEPFMENPLVVVAPPSHPLESQQPIPLERLAEQTFVMREAGSGTRLALERFFNDRGLVLRGGMQMTRNEAIKQAVRAGMGLGVVSRHTIELELETGRLLVLDVEGFPIQRQWYMVYRRGKRLSPAATAFHDFVLAQAKQISESPI</sequence>
<dbReference type="CDD" id="cd08419">
    <property type="entry name" value="PBP2_CbbR_RubisCO_like"/>
    <property type="match status" value="1"/>
</dbReference>
<evidence type="ECO:0000313" key="6">
    <source>
        <dbReference type="EMBL" id="EGV51959.1"/>
    </source>
</evidence>
<evidence type="ECO:0000256" key="1">
    <source>
        <dbReference type="ARBA" id="ARBA00009437"/>
    </source>
</evidence>
<proteinExistence type="inferred from homology"/>
<dbReference type="PATRIC" id="fig|1048808.3.peg.1005"/>
<dbReference type="InterPro" id="IPR000847">
    <property type="entry name" value="LysR_HTH_N"/>
</dbReference>
<dbReference type="SUPFAM" id="SSF46785">
    <property type="entry name" value="Winged helix' DNA-binding domain"/>
    <property type="match status" value="1"/>
</dbReference>
<dbReference type="Gene3D" id="1.10.10.10">
    <property type="entry name" value="Winged helix-like DNA-binding domain superfamily/Winged helix DNA-binding domain"/>
    <property type="match status" value="1"/>
</dbReference>
<dbReference type="PANTHER" id="PTHR30126">
    <property type="entry name" value="HTH-TYPE TRANSCRIPTIONAL REGULATOR"/>
    <property type="match status" value="1"/>
</dbReference>
<dbReference type="Pfam" id="PF00126">
    <property type="entry name" value="HTH_1"/>
    <property type="match status" value="1"/>
</dbReference>